<evidence type="ECO:0000313" key="5">
    <source>
        <dbReference type="EMBL" id="CCG18964.1"/>
    </source>
</evidence>
<organism evidence="5">
    <name type="scientific">Taylorella asinigenitalis 14/45</name>
    <dbReference type="NCBI Taxonomy" id="1091495"/>
    <lineage>
        <taxon>Bacteria</taxon>
        <taxon>Pseudomonadati</taxon>
        <taxon>Pseudomonadota</taxon>
        <taxon>Betaproteobacteria</taxon>
        <taxon>Burkholderiales</taxon>
        <taxon>Alcaligenaceae</taxon>
        <taxon>Taylorella</taxon>
    </lineage>
</organism>
<dbReference type="PROSITE" id="PS50830">
    <property type="entry name" value="TNASE_3"/>
    <property type="match status" value="1"/>
</dbReference>
<protein>
    <submittedName>
        <fullName evidence="5">Putative nuclease</fullName>
    </submittedName>
</protein>
<feature type="domain" description="TNase-like" evidence="4">
    <location>
        <begin position="24"/>
        <end position="145"/>
    </location>
</feature>
<dbReference type="Pfam" id="PF00565">
    <property type="entry name" value="SNase"/>
    <property type="match status" value="1"/>
</dbReference>
<proteinExistence type="predicted"/>
<gene>
    <name evidence="5" type="ORF">KUM_0159</name>
</gene>
<dbReference type="InterPro" id="IPR016071">
    <property type="entry name" value="Staphylococal_nuclease_OB-fold"/>
</dbReference>
<keyword evidence="3" id="KW-0378">Hydrolase</keyword>
<dbReference type="BioCyc" id="TASI1091495:G13GE-159-MONOMER"/>
<dbReference type="GO" id="GO:0016787">
    <property type="term" value="F:hydrolase activity"/>
    <property type="evidence" value="ECO:0007669"/>
    <property type="project" value="UniProtKB-KW"/>
</dbReference>
<evidence type="ECO:0000256" key="1">
    <source>
        <dbReference type="ARBA" id="ARBA00022722"/>
    </source>
</evidence>
<sequence length="161" mass="18947">METHMKNILFIFLYFFCLQIADAKLLYCKVVGVSDGDTFTCLTKEKNRYKVRLEGIDAPEKSQPYGTKSKEKLSDLIFKKDVQIKYENFDKFGRVLGHIYSDMKYINLVMVQSGYAWVFRKFNKDPHLVEAESIAKEKGIGIWSEKDPIYPSDYRKLKRKF</sequence>
<name>I7IBK6_9BURK</name>
<dbReference type="InterPro" id="IPR035437">
    <property type="entry name" value="SNase_OB-fold_sf"/>
</dbReference>
<dbReference type="PANTHER" id="PTHR12302:SF3">
    <property type="entry name" value="SERINE_THREONINE-PROTEIN KINASE 31"/>
    <property type="match status" value="1"/>
</dbReference>
<keyword evidence="2" id="KW-0255">Endonuclease</keyword>
<keyword evidence="1" id="KW-0540">Nuclease</keyword>
<evidence type="ECO:0000256" key="2">
    <source>
        <dbReference type="ARBA" id="ARBA00022759"/>
    </source>
</evidence>
<dbReference type="GO" id="GO:0004519">
    <property type="term" value="F:endonuclease activity"/>
    <property type="evidence" value="ECO:0007669"/>
    <property type="project" value="UniProtKB-KW"/>
</dbReference>
<dbReference type="AlphaFoldDB" id="I7IBK6"/>
<dbReference type="KEGG" id="tat:KUM_0159"/>
<evidence type="ECO:0000259" key="4">
    <source>
        <dbReference type="PROSITE" id="PS50830"/>
    </source>
</evidence>
<dbReference type="PANTHER" id="PTHR12302">
    <property type="entry name" value="EBNA2 BINDING PROTEIN P100"/>
    <property type="match status" value="1"/>
</dbReference>
<reference evidence="5" key="1">
    <citation type="journal article" date="2012" name="Vet. Microbiol.">
        <title>Comparative genomic analyses of the Taylorellae.</title>
        <authorList>
            <person name="Hauser H."/>
            <person name="Richter D.C."/>
            <person name="van Tonder A."/>
            <person name="Clark L."/>
            <person name="Preston A."/>
        </authorList>
    </citation>
    <scope>NUCLEOTIDE SEQUENCE</scope>
    <source>
        <strain evidence="5">14/45</strain>
    </source>
</reference>
<dbReference type="SUPFAM" id="SSF50199">
    <property type="entry name" value="Staphylococcal nuclease"/>
    <property type="match status" value="1"/>
</dbReference>
<evidence type="ECO:0000256" key="3">
    <source>
        <dbReference type="ARBA" id="ARBA00022801"/>
    </source>
</evidence>
<dbReference type="Gene3D" id="2.40.50.90">
    <property type="match status" value="1"/>
</dbReference>
<accession>I7IBK6</accession>
<dbReference type="SMART" id="SM00318">
    <property type="entry name" value="SNc"/>
    <property type="match status" value="1"/>
</dbReference>
<dbReference type="HOGENOM" id="CLU_046484_7_3_4"/>
<dbReference type="EMBL" id="HE681424">
    <property type="protein sequence ID" value="CCG18964.1"/>
    <property type="molecule type" value="Genomic_DNA"/>
</dbReference>